<gene>
    <name evidence="1" type="ORF">GCM10009550_64690</name>
</gene>
<dbReference type="Proteomes" id="UP001500665">
    <property type="component" value="Unassembled WGS sequence"/>
</dbReference>
<dbReference type="EMBL" id="BAAAHH010000037">
    <property type="protein sequence ID" value="GAA0965157.1"/>
    <property type="molecule type" value="Genomic_DNA"/>
</dbReference>
<reference evidence="2" key="1">
    <citation type="journal article" date="2019" name="Int. J. Syst. Evol. Microbiol.">
        <title>The Global Catalogue of Microorganisms (GCM) 10K type strain sequencing project: providing services to taxonomists for standard genome sequencing and annotation.</title>
        <authorList>
            <consortium name="The Broad Institute Genomics Platform"/>
            <consortium name="The Broad Institute Genome Sequencing Center for Infectious Disease"/>
            <person name="Wu L."/>
            <person name="Ma J."/>
        </authorList>
    </citation>
    <scope>NUCLEOTIDE SEQUENCE [LARGE SCALE GENOMIC DNA]</scope>
    <source>
        <strain evidence="2">JCM 10696</strain>
    </source>
</reference>
<name>A0ABP4CCN7_9ACTN</name>
<evidence type="ECO:0000313" key="1">
    <source>
        <dbReference type="EMBL" id="GAA0965157.1"/>
    </source>
</evidence>
<keyword evidence="2" id="KW-1185">Reference proteome</keyword>
<accession>A0ABP4CCN7</accession>
<organism evidence="1 2">
    <name type="scientific">Actinocorallia libanotica</name>
    <dbReference type="NCBI Taxonomy" id="46162"/>
    <lineage>
        <taxon>Bacteria</taxon>
        <taxon>Bacillati</taxon>
        <taxon>Actinomycetota</taxon>
        <taxon>Actinomycetes</taxon>
        <taxon>Streptosporangiales</taxon>
        <taxon>Thermomonosporaceae</taxon>
        <taxon>Actinocorallia</taxon>
    </lineage>
</organism>
<evidence type="ECO:0000313" key="2">
    <source>
        <dbReference type="Proteomes" id="UP001500665"/>
    </source>
</evidence>
<proteinExistence type="predicted"/>
<comment type="caution">
    <text evidence="1">The sequence shown here is derived from an EMBL/GenBank/DDBJ whole genome shotgun (WGS) entry which is preliminary data.</text>
</comment>
<sequence>MDRLRLTTTGERDVAEWMQTASRADRERMAEFLETLQDGTWQSRWWYAKFPPEPDAFDVRPDDGLYVYIRLRADEEHEDMCVEFIKIYRDNSMK</sequence>
<protein>
    <submittedName>
        <fullName evidence="1">Uncharacterized protein</fullName>
    </submittedName>
</protein>
<dbReference type="RefSeq" id="WP_344245309.1">
    <property type="nucleotide sequence ID" value="NZ_BAAAHH010000037.1"/>
</dbReference>